<gene>
    <name evidence="7" type="ORF">A3K52_05320</name>
</gene>
<dbReference type="InterPro" id="IPR013154">
    <property type="entry name" value="ADH-like_N"/>
</dbReference>
<dbReference type="Pfam" id="PF00107">
    <property type="entry name" value="ADH_zinc_N"/>
    <property type="match status" value="1"/>
</dbReference>
<feature type="domain" description="Alcohol dehydrogenase-like N-terminal" evidence="6">
    <location>
        <begin position="25"/>
        <end position="135"/>
    </location>
</feature>
<dbReference type="SUPFAM" id="SSF51735">
    <property type="entry name" value="NAD(P)-binding Rossmann-fold domains"/>
    <property type="match status" value="1"/>
</dbReference>
<proteinExistence type="predicted"/>
<accession>A0A1F7L246</accession>
<organism evidence="7 8">
    <name type="scientific">Candidatus Roizmanbacteria bacterium RIFOXYD1_FULL_38_12</name>
    <dbReference type="NCBI Taxonomy" id="1802093"/>
    <lineage>
        <taxon>Bacteria</taxon>
        <taxon>Candidatus Roizmaniibacteriota</taxon>
    </lineage>
</organism>
<dbReference type="Proteomes" id="UP000177050">
    <property type="component" value="Unassembled WGS sequence"/>
</dbReference>
<dbReference type="PANTHER" id="PTHR42683">
    <property type="entry name" value="ALDEHYDE REDUCTASE"/>
    <property type="match status" value="1"/>
</dbReference>
<dbReference type="EMBL" id="MGBR01000001">
    <property type="protein sequence ID" value="OGK74159.1"/>
    <property type="molecule type" value="Genomic_DNA"/>
</dbReference>
<protein>
    <recommendedName>
        <fullName evidence="9">Enoyl reductase (ER) domain-containing protein</fullName>
    </recommendedName>
</protein>
<dbReference type="InterPro" id="IPR047109">
    <property type="entry name" value="CAD-like"/>
</dbReference>
<evidence type="ECO:0000313" key="7">
    <source>
        <dbReference type="EMBL" id="OGK74159.1"/>
    </source>
</evidence>
<dbReference type="AlphaFoldDB" id="A0A1F7L246"/>
<evidence type="ECO:0000256" key="3">
    <source>
        <dbReference type="ARBA" id="ARBA00022833"/>
    </source>
</evidence>
<comment type="cofactor">
    <cofactor evidence="1">
        <name>Zn(2+)</name>
        <dbReference type="ChEBI" id="CHEBI:29105"/>
    </cofactor>
</comment>
<dbReference type="GO" id="GO:0046872">
    <property type="term" value="F:metal ion binding"/>
    <property type="evidence" value="ECO:0007669"/>
    <property type="project" value="UniProtKB-KW"/>
</dbReference>
<feature type="domain" description="Alcohol dehydrogenase-like C-terminal" evidence="5">
    <location>
        <begin position="176"/>
        <end position="296"/>
    </location>
</feature>
<dbReference type="Gene3D" id="3.90.180.10">
    <property type="entry name" value="Medium-chain alcohol dehydrogenases, catalytic domain"/>
    <property type="match status" value="1"/>
</dbReference>
<dbReference type="InterPro" id="IPR011032">
    <property type="entry name" value="GroES-like_sf"/>
</dbReference>
<reference evidence="7 8" key="1">
    <citation type="journal article" date="2016" name="Nat. Commun.">
        <title>Thousands of microbial genomes shed light on interconnected biogeochemical processes in an aquifer system.</title>
        <authorList>
            <person name="Anantharaman K."/>
            <person name="Brown C.T."/>
            <person name="Hug L.A."/>
            <person name="Sharon I."/>
            <person name="Castelle C.J."/>
            <person name="Probst A.J."/>
            <person name="Thomas B.C."/>
            <person name="Singh A."/>
            <person name="Wilkins M.J."/>
            <person name="Karaoz U."/>
            <person name="Brodie E.L."/>
            <person name="Williams K.H."/>
            <person name="Hubbard S.S."/>
            <person name="Banfield J.F."/>
        </authorList>
    </citation>
    <scope>NUCLEOTIDE SEQUENCE [LARGE SCALE GENOMIC DNA]</scope>
</reference>
<sequence>MEIKAWAIKQYKQGLTKYTYEKNVGENDVLIQIKYCSLLKADIFFIDNFWGDTKYPLVPSSEMFGVVVKKGKKVNNIKIGDYVGVGYQTDACLKCTSCREGKEQFCNKQRVIAIHENGGLAKHIIVNSNFVYLIPSNLQKPEYVSLLGYGLTSYSAIKHANLKKGMAVGVVGLGNLGHIAAQILVSKNHTVTAFTHTEEKTTQLKKIGIRRFINPLNEKDLDKNKGTFDYILVTTYHDYDWSKFIELLKPEGNLHFIGLPNKNISFPAILLADYARRTVSGSYIGSRKEMKELLLFAEKKNIRALTQVFSISEVSKAISILRNNKGPFNIVIKISV</sequence>
<evidence type="ECO:0000256" key="2">
    <source>
        <dbReference type="ARBA" id="ARBA00022723"/>
    </source>
</evidence>
<dbReference type="InterPro" id="IPR013149">
    <property type="entry name" value="ADH-like_C"/>
</dbReference>
<keyword evidence="2" id="KW-0479">Metal-binding</keyword>
<keyword evidence="3" id="KW-0862">Zinc</keyword>
<evidence type="ECO:0000259" key="6">
    <source>
        <dbReference type="Pfam" id="PF08240"/>
    </source>
</evidence>
<evidence type="ECO:0000313" key="8">
    <source>
        <dbReference type="Proteomes" id="UP000177050"/>
    </source>
</evidence>
<evidence type="ECO:0000256" key="1">
    <source>
        <dbReference type="ARBA" id="ARBA00001947"/>
    </source>
</evidence>
<evidence type="ECO:0008006" key="9">
    <source>
        <dbReference type="Google" id="ProtNLM"/>
    </source>
</evidence>
<dbReference type="InterPro" id="IPR036291">
    <property type="entry name" value="NAD(P)-bd_dom_sf"/>
</dbReference>
<comment type="caution">
    <text evidence="7">The sequence shown here is derived from an EMBL/GenBank/DDBJ whole genome shotgun (WGS) entry which is preliminary data.</text>
</comment>
<evidence type="ECO:0000256" key="4">
    <source>
        <dbReference type="ARBA" id="ARBA00023002"/>
    </source>
</evidence>
<dbReference type="Pfam" id="PF08240">
    <property type="entry name" value="ADH_N"/>
    <property type="match status" value="1"/>
</dbReference>
<dbReference type="Gene3D" id="3.40.50.720">
    <property type="entry name" value="NAD(P)-binding Rossmann-like Domain"/>
    <property type="match status" value="1"/>
</dbReference>
<evidence type="ECO:0000259" key="5">
    <source>
        <dbReference type="Pfam" id="PF00107"/>
    </source>
</evidence>
<dbReference type="FunFam" id="3.40.50.720:FF:000022">
    <property type="entry name" value="Cinnamyl alcohol dehydrogenase"/>
    <property type="match status" value="1"/>
</dbReference>
<keyword evidence="4" id="KW-0560">Oxidoreductase</keyword>
<name>A0A1F7L246_9BACT</name>
<dbReference type="GO" id="GO:0008106">
    <property type="term" value="F:alcohol dehydrogenase (NADP+) activity"/>
    <property type="evidence" value="ECO:0007669"/>
    <property type="project" value="UniProtKB-ARBA"/>
</dbReference>
<dbReference type="SUPFAM" id="SSF50129">
    <property type="entry name" value="GroES-like"/>
    <property type="match status" value="1"/>
</dbReference>